<dbReference type="KEGG" id="nfl:COO91_09536"/>
<evidence type="ECO:0000313" key="1">
    <source>
        <dbReference type="EMBL" id="AUB43361.1"/>
    </source>
</evidence>
<name>A0A2K8T6R0_9NOSO</name>
<keyword evidence="1" id="KW-0614">Plasmid</keyword>
<geneLocation type="plasmid" evidence="2">
    <name>pnfsy05</name>
</geneLocation>
<proteinExistence type="predicted"/>
<dbReference type="AlphaFoldDB" id="A0A2K8T6R0"/>
<accession>A0A2K8T6R0</accession>
<keyword evidence="2" id="KW-1185">Reference proteome</keyword>
<gene>
    <name evidence="1" type="ORF">COO91_09536</name>
</gene>
<dbReference type="Proteomes" id="UP000232003">
    <property type="component" value="Plasmid pNFSY05"/>
</dbReference>
<organism evidence="1 2">
    <name type="scientific">Nostoc flagelliforme CCNUN1</name>
    <dbReference type="NCBI Taxonomy" id="2038116"/>
    <lineage>
        <taxon>Bacteria</taxon>
        <taxon>Bacillati</taxon>
        <taxon>Cyanobacteriota</taxon>
        <taxon>Cyanophyceae</taxon>
        <taxon>Nostocales</taxon>
        <taxon>Nostocaceae</taxon>
        <taxon>Nostoc</taxon>
    </lineage>
</organism>
<protein>
    <submittedName>
        <fullName evidence="1">Uncharacterized protein</fullName>
    </submittedName>
</protein>
<reference evidence="1 2" key="1">
    <citation type="submission" date="2017-11" db="EMBL/GenBank/DDBJ databases">
        <title>Complete genome of a free-living desiccation-tolerant cyanobacterium and its photosynthetic adaptation to extreme terrestrial habitat.</title>
        <authorList>
            <person name="Shang J."/>
        </authorList>
    </citation>
    <scope>NUCLEOTIDE SEQUENCE [LARGE SCALE GENOMIC DNA]</scope>
    <source>
        <strain evidence="1 2">CCNUN1</strain>
        <plasmid evidence="2">pnfsy05</plasmid>
    </source>
</reference>
<dbReference type="RefSeq" id="WP_157816893.1">
    <property type="nucleotide sequence ID" value="NZ_CAWNNC010000006.1"/>
</dbReference>
<sequence length="54" mass="5780">MTDPQVLQTAINGAANAHTGLHQAIHELRHGSVTEAKQILARQIAVLANVLMLL</sequence>
<evidence type="ECO:0000313" key="2">
    <source>
        <dbReference type="Proteomes" id="UP000232003"/>
    </source>
</evidence>
<dbReference type="EMBL" id="CP024790">
    <property type="protein sequence ID" value="AUB43361.1"/>
    <property type="molecule type" value="Genomic_DNA"/>
</dbReference>
<dbReference type="OrthoDB" id="9914534at2"/>